<evidence type="ECO:0000313" key="1">
    <source>
        <dbReference type="EMBL" id="VXB65211.1"/>
    </source>
</evidence>
<dbReference type="Proteomes" id="UP000430202">
    <property type="component" value="Unassembled WGS sequence"/>
</dbReference>
<keyword evidence="2" id="KW-1185">Reference proteome</keyword>
<accession>A0A653SAU6</accession>
<dbReference type="EMBL" id="CABWLR010000003">
    <property type="protein sequence ID" value="VXB65211.1"/>
    <property type="molecule type" value="Genomic_DNA"/>
</dbReference>
<gene>
    <name evidence="1" type="ORF">MARI151_30259</name>
</gene>
<evidence type="ECO:0000313" key="2">
    <source>
        <dbReference type="Proteomes" id="UP000430202"/>
    </source>
</evidence>
<dbReference type="AlphaFoldDB" id="A0A653SAU6"/>
<organism evidence="1 2">
    <name type="scientific">Maribacter litoralis</name>
    <dbReference type="NCBI Taxonomy" id="2059726"/>
    <lineage>
        <taxon>Bacteria</taxon>
        <taxon>Pseudomonadati</taxon>
        <taxon>Bacteroidota</taxon>
        <taxon>Flavobacteriia</taxon>
        <taxon>Flavobacteriales</taxon>
        <taxon>Flavobacteriaceae</taxon>
        <taxon>Maribacter</taxon>
    </lineage>
</organism>
<sequence length="43" mass="5368">MAFIDQDINDELMYYEKTYLKQRHISILCYDYLLHSTFRILCF</sequence>
<proteinExistence type="predicted"/>
<reference evidence="1 2" key="1">
    <citation type="submission" date="2019-10" db="EMBL/GenBank/DDBJ databases">
        <authorList>
            <person name="Karimi E."/>
        </authorList>
    </citation>
    <scope>NUCLEOTIDE SEQUENCE [LARGE SCALE GENOMIC DNA]</scope>
    <source>
        <strain evidence="1">Maribacter sp. 151</strain>
    </source>
</reference>
<protein>
    <submittedName>
        <fullName evidence="1">Uncharacterized protein</fullName>
    </submittedName>
</protein>
<name>A0A653SAU6_9FLAO</name>